<dbReference type="InterPro" id="IPR039657">
    <property type="entry name" value="Dimethylallyltransferase"/>
</dbReference>
<accession>A0A5C4TKR1</accession>
<keyword evidence="7 10" id="KW-0067">ATP-binding</keyword>
<comment type="similarity">
    <text evidence="3 10 13">Belongs to the IPP transferase family.</text>
</comment>
<evidence type="ECO:0000256" key="8">
    <source>
        <dbReference type="ARBA" id="ARBA00022842"/>
    </source>
</evidence>
<dbReference type="GeneID" id="93160538"/>
<dbReference type="PANTHER" id="PTHR11088:SF60">
    <property type="entry name" value="TRNA DIMETHYLALLYLTRANSFERASE"/>
    <property type="match status" value="1"/>
</dbReference>
<dbReference type="PANTHER" id="PTHR11088">
    <property type="entry name" value="TRNA DIMETHYLALLYLTRANSFERASE"/>
    <property type="match status" value="1"/>
</dbReference>
<feature type="site" description="Interaction with substrate tRNA" evidence="10">
    <location>
        <position position="100"/>
    </location>
</feature>
<dbReference type="SUPFAM" id="SSF52540">
    <property type="entry name" value="P-loop containing nucleoside triphosphate hydrolases"/>
    <property type="match status" value="2"/>
</dbReference>
<evidence type="ECO:0000256" key="7">
    <source>
        <dbReference type="ARBA" id="ARBA00022840"/>
    </source>
</evidence>
<dbReference type="GO" id="GO:0005524">
    <property type="term" value="F:ATP binding"/>
    <property type="evidence" value="ECO:0007669"/>
    <property type="project" value="UniProtKB-UniRule"/>
</dbReference>
<evidence type="ECO:0000313" key="15">
    <source>
        <dbReference type="Proteomes" id="UP000313312"/>
    </source>
</evidence>
<evidence type="ECO:0000256" key="5">
    <source>
        <dbReference type="ARBA" id="ARBA00022694"/>
    </source>
</evidence>
<gene>
    <name evidence="10" type="primary">miaA</name>
    <name evidence="14" type="ORF">DID87_01365</name>
</gene>
<dbReference type="Gene3D" id="3.40.50.300">
    <property type="entry name" value="P-loop containing nucleotide triphosphate hydrolases"/>
    <property type="match status" value="1"/>
</dbReference>
<dbReference type="EMBL" id="QFCR01000002">
    <property type="protein sequence ID" value="TNK91081.1"/>
    <property type="molecule type" value="Genomic_DNA"/>
</dbReference>
<dbReference type="InterPro" id="IPR018022">
    <property type="entry name" value="IPT"/>
</dbReference>
<evidence type="ECO:0000256" key="1">
    <source>
        <dbReference type="ARBA" id="ARBA00001946"/>
    </source>
</evidence>
<comment type="caution">
    <text evidence="14">The sequence shown here is derived from an EMBL/GenBank/DDBJ whole genome shotgun (WGS) entry which is preliminary data.</text>
</comment>
<keyword evidence="5 10" id="KW-0819">tRNA processing</keyword>
<evidence type="ECO:0000256" key="4">
    <source>
        <dbReference type="ARBA" id="ARBA00022679"/>
    </source>
</evidence>
<dbReference type="EC" id="2.5.1.75" evidence="10"/>
<dbReference type="AlphaFoldDB" id="A0A5C4TKR1"/>
<keyword evidence="8 10" id="KW-0460">Magnesium</keyword>
<dbReference type="GO" id="GO:0052381">
    <property type="term" value="F:tRNA dimethylallyltransferase activity"/>
    <property type="evidence" value="ECO:0007669"/>
    <property type="project" value="UniProtKB-UniRule"/>
</dbReference>
<name>A0A5C4TKR1_FRUSA</name>
<proteinExistence type="inferred from homology"/>
<evidence type="ECO:0000256" key="13">
    <source>
        <dbReference type="RuleBase" id="RU003785"/>
    </source>
</evidence>
<evidence type="ECO:0000313" key="14">
    <source>
        <dbReference type="EMBL" id="TNK91081.1"/>
    </source>
</evidence>
<dbReference type="RefSeq" id="WP_014081930.1">
    <property type="nucleotide sequence ID" value="NZ_BAAAXT010000017.1"/>
</dbReference>
<comment type="cofactor">
    <cofactor evidence="1 10">
        <name>Mg(2+)</name>
        <dbReference type="ChEBI" id="CHEBI:18420"/>
    </cofactor>
</comment>
<evidence type="ECO:0000256" key="10">
    <source>
        <dbReference type="HAMAP-Rule" id="MF_00185"/>
    </source>
</evidence>
<keyword evidence="4 10" id="KW-0808">Transferase</keyword>
<comment type="catalytic activity">
    <reaction evidence="9 10 11">
        <text>adenosine(37) in tRNA + dimethylallyl diphosphate = N(6)-dimethylallyladenosine(37) in tRNA + diphosphate</text>
        <dbReference type="Rhea" id="RHEA:26482"/>
        <dbReference type="Rhea" id="RHEA-COMP:10162"/>
        <dbReference type="Rhea" id="RHEA-COMP:10375"/>
        <dbReference type="ChEBI" id="CHEBI:33019"/>
        <dbReference type="ChEBI" id="CHEBI:57623"/>
        <dbReference type="ChEBI" id="CHEBI:74411"/>
        <dbReference type="ChEBI" id="CHEBI:74415"/>
        <dbReference type="EC" id="2.5.1.75"/>
    </reaction>
</comment>
<keyword evidence="6 10" id="KW-0547">Nucleotide-binding</keyword>
<dbReference type="OMA" id="VPHYLID"/>
<comment type="subunit">
    <text evidence="10">Monomer.</text>
</comment>
<feature type="region of interest" description="Interaction with substrate tRNA" evidence="10">
    <location>
        <begin position="34"/>
        <end position="37"/>
    </location>
</feature>
<evidence type="ECO:0000256" key="3">
    <source>
        <dbReference type="ARBA" id="ARBA00005842"/>
    </source>
</evidence>
<dbReference type="HAMAP" id="MF_00185">
    <property type="entry name" value="IPP_trans"/>
    <property type="match status" value="1"/>
</dbReference>
<protein>
    <recommendedName>
        <fullName evidence="10">tRNA dimethylallyltransferase</fullName>
        <ecNumber evidence="10">2.5.1.75</ecNumber>
    </recommendedName>
    <alternativeName>
        <fullName evidence="10">Dimethylallyl diphosphate:tRNA dimethylallyltransferase</fullName>
        <shortName evidence="10">DMAPP:tRNA dimethylallyltransferase</shortName>
        <shortName evidence="10">DMATase</shortName>
    </alternativeName>
    <alternativeName>
        <fullName evidence="10">Isopentenyl-diphosphate:tRNA isopentenyltransferase</fullName>
        <shortName evidence="10">IPP transferase</shortName>
        <shortName evidence="10">IPPT</shortName>
        <shortName evidence="10">IPTase</shortName>
    </alternativeName>
</protein>
<evidence type="ECO:0000256" key="12">
    <source>
        <dbReference type="RuleBase" id="RU003784"/>
    </source>
</evidence>
<evidence type="ECO:0000256" key="11">
    <source>
        <dbReference type="RuleBase" id="RU003783"/>
    </source>
</evidence>
<dbReference type="NCBIfam" id="TIGR00174">
    <property type="entry name" value="miaA"/>
    <property type="match status" value="1"/>
</dbReference>
<dbReference type="Pfam" id="PF01715">
    <property type="entry name" value="IPPT"/>
    <property type="match status" value="1"/>
</dbReference>
<feature type="binding site" evidence="10">
    <location>
        <begin position="9"/>
        <end position="16"/>
    </location>
    <ligand>
        <name>ATP</name>
        <dbReference type="ChEBI" id="CHEBI:30616"/>
    </ligand>
</feature>
<evidence type="ECO:0000256" key="6">
    <source>
        <dbReference type="ARBA" id="ARBA00022741"/>
    </source>
</evidence>
<dbReference type="InterPro" id="IPR027417">
    <property type="entry name" value="P-loop_NTPase"/>
</dbReference>
<evidence type="ECO:0000256" key="2">
    <source>
        <dbReference type="ARBA" id="ARBA00003213"/>
    </source>
</evidence>
<dbReference type="Gene3D" id="1.10.20.140">
    <property type="match status" value="1"/>
</dbReference>
<sequence>MKKILIIVGPTAVGKSDLAIKLAKKFNGEIISGDSLQIYRKLDIGTAKVQTKDQDGIKHYLIDTKEIDEENSVVDFVHDAGKLINQISSTGKLPIIAGGTGYYIQALINGLALGGENSSDKKIKADLEKELASTNSEHMWSQLKEIDPDAAIKIPKTNSRKIIRALEVYKATGKKFSDQQNQKKQYDALIIGLNCNRALLYQRINQRVDLMMKSGLLQENEWLYANGGVNNPACKGIGYREFNAYFNNHQSLSATIDAIKLDSRHYAKRQLTWFRNKLNTNWFNLVEHPNEINDIDLLIRKWR</sequence>
<organism evidence="14 15">
    <name type="scientific">Fructilactobacillus sanfranciscensis</name>
    <name type="common">Lactobacillus sanfranciscensis</name>
    <dbReference type="NCBI Taxonomy" id="1625"/>
    <lineage>
        <taxon>Bacteria</taxon>
        <taxon>Bacillati</taxon>
        <taxon>Bacillota</taxon>
        <taxon>Bacilli</taxon>
        <taxon>Lactobacillales</taxon>
        <taxon>Lactobacillaceae</taxon>
        <taxon>Fructilactobacillus</taxon>
    </lineage>
</organism>
<dbReference type="GO" id="GO:0006400">
    <property type="term" value="P:tRNA modification"/>
    <property type="evidence" value="ECO:0007669"/>
    <property type="project" value="TreeGrafter"/>
</dbReference>
<comment type="caution">
    <text evidence="10">Lacks conserved residue(s) required for the propagation of feature annotation.</text>
</comment>
<reference evidence="14 15" key="1">
    <citation type="submission" date="2018-05" db="EMBL/GenBank/DDBJ databases">
        <title>Lactobacillus sanfranciscensis Ah4 draft denome sequence.</title>
        <authorList>
            <person name="Zhang G."/>
        </authorList>
    </citation>
    <scope>NUCLEOTIDE SEQUENCE [LARGE SCALE GENOMIC DNA]</scope>
    <source>
        <strain evidence="14 15">Ah4</strain>
    </source>
</reference>
<comment type="function">
    <text evidence="2 10 12">Catalyzes the transfer of a dimethylallyl group onto the adenine at position 37 in tRNAs that read codons beginning with uridine, leading to the formation of N6-(dimethylallyl)adenosine (i(6)A).</text>
</comment>
<dbReference type="Proteomes" id="UP000313312">
    <property type="component" value="Unassembled WGS sequence"/>
</dbReference>
<feature type="binding site" evidence="10">
    <location>
        <begin position="11"/>
        <end position="16"/>
    </location>
    <ligand>
        <name>substrate</name>
    </ligand>
</feature>
<evidence type="ECO:0000256" key="9">
    <source>
        <dbReference type="ARBA" id="ARBA00049563"/>
    </source>
</evidence>